<dbReference type="EMBL" id="CACRZD030000007">
    <property type="protein sequence ID" value="CAA6662993.1"/>
    <property type="molecule type" value="Genomic_DNA"/>
</dbReference>
<dbReference type="Pfam" id="PF08627">
    <property type="entry name" value="CRT-like"/>
    <property type="match status" value="2"/>
</dbReference>
<evidence type="ECO:0000256" key="1">
    <source>
        <dbReference type="ARBA" id="ARBA00004141"/>
    </source>
</evidence>
<sequence length="332" mass="35947">MRIVAGSAITVVLAVANRVLYKLALTPMKEFPFFLAQMTTFGYVAVYLSILYVRYQSGIVTKEMLALPKSPFVAIGILEALGVAVGWLLEVFYLNSMLPGPSIPILTQAFLVWQLIFSSVILRRKYSFNQILGCLLVAGGVIVAMSGGLSDGQLLSEAEFFWPALMIASTAFQAAASIIKEFIFIDAGKRLQGKQLDIFVVNSFGSGFQALFVLLLLPFLSNLKGIPFAELPAYLRSCEGAPLLPLLYMLVNITFNISLLSLVKISSALVSSLAATLSVPIAIYVLSLPLPYIPRGADLDGFFMVGTGVLVLGLMLYNLPKPDKPSDQSKAN</sequence>
<keyword evidence="5 7" id="KW-1133">Transmembrane helix</keyword>
<protein>
    <submittedName>
        <fullName evidence="8">Uncharacterized protein</fullName>
    </submittedName>
</protein>
<accession>A0A7I8IZI3</accession>
<evidence type="ECO:0000313" key="9">
    <source>
        <dbReference type="Proteomes" id="UP001189122"/>
    </source>
</evidence>
<feature type="transmembrane region" description="Helical" evidence="7">
    <location>
        <begin position="73"/>
        <end position="93"/>
    </location>
</feature>
<feature type="transmembrane region" description="Helical" evidence="7">
    <location>
        <begin position="34"/>
        <end position="53"/>
    </location>
</feature>
<evidence type="ECO:0000313" key="8">
    <source>
        <dbReference type="EMBL" id="CAA2623450.1"/>
    </source>
</evidence>
<evidence type="ECO:0000256" key="4">
    <source>
        <dbReference type="ARBA" id="ARBA00022692"/>
    </source>
</evidence>
<reference evidence="8 9" key="1">
    <citation type="submission" date="2019-12" db="EMBL/GenBank/DDBJ databases">
        <authorList>
            <person name="Scholz U."/>
            <person name="Mascher M."/>
            <person name="Fiebig A."/>
        </authorList>
    </citation>
    <scope>NUCLEOTIDE SEQUENCE</scope>
</reference>
<dbReference type="EMBL" id="LR743594">
    <property type="protein sequence ID" value="CAA2623450.1"/>
    <property type="molecule type" value="Genomic_DNA"/>
</dbReference>
<proteinExistence type="inferred from homology"/>
<evidence type="ECO:0000256" key="3">
    <source>
        <dbReference type="ARBA" id="ARBA00022448"/>
    </source>
</evidence>
<feature type="transmembrane region" description="Helical" evidence="7">
    <location>
        <begin position="199"/>
        <end position="220"/>
    </location>
</feature>
<dbReference type="Proteomes" id="UP001189122">
    <property type="component" value="Unassembled WGS sequence"/>
</dbReference>
<keyword evidence="4 7" id="KW-0812">Transmembrane</keyword>
<evidence type="ECO:0000256" key="5">
    <source>
        <dbReference type="ARBA" id="ARBA00022989"/>
    </source>
</evidence>
<keyword evidence="9" id="KW-1185">Reference proteome</keyword>
<evidence type="ECO:0000256" key="7">
    <source>
        <dbReference type="SAM" id="Phobius"/>
    </source>
</evidence>
<feature type="transmembrane region" description="Helical" evidence="7">
    <location>
        <begin position="302"/>
        <end position="320"/>
    </location>
</feature>
<gene>
    <name evidence="8" type="ORF">SI7747_07009378</name>
</gene>
<feature type="transmembrane region" description="Helical" evidence="7">
    <location>
        <begin position="105"/>
        <end position="122"/>
    </location>
</feature>
<comment type="similarity">
    <text evidence="2">Belongs to the CRT-like transporter family.</text>
</comment>
<feature type="transmembrane region" description="Helical" evidence="7">
    <location>
        <begin position="129"/>
        <end position="148"/>
    </location>
</feature>
<dbReference type="GO" id="GO:0016020">
    <property type="term" value="C:membrane"/>
    <property type="evidence" value="ECO:0007669"/>
    <property type="project" value="UniProtKB-SubCell"/>
</dbReference>
<name>A0A7I8IZI3_SPIIN</name>
<evidence type="ECO:0000256" key="2">
    <source>
        <dbReference type="ARBA" id="ARBA00006690"/>
    </source>
</evidence>
<comment type="subcellular location">
    <subcellularLocation>
        <location evidence="1">Membrane</location>
        <topology evidence="1">Multi-pass membrane protein</topology>
    </subcellularLocation>
</comment>
<keyword evidence="3" id="KW-0813">Transport</keyword>
<dbReference type="InterPro" id="IPR013936">
    <property type="entry name" value="CRT-like"/>
</dbReference>
<feature type="transmembrane region" description="Helical" evidence="7">
    <location>
        <begin position="160"/>
        <end position="179"/>
    </location>
</feature>
<dbReference type="AlphaFoldDB" id="A0A7I8IZI3"/>
<keyword evidence="6 7" id="KW-0472">Membrane</keyword>
<feature type="transmembrane region" description="Helical" evidence="7">
    <location>
        <begin position="240"/>
        <end position="262"/>
    </location>
</feature>
<feature type="transmembrane region" description="Helical" evidence="7">
    <location>
        <begin position="269"/>
        <end position="290"/>
    </location>
</feature>
<evidence type="ECO:0000256" key="6">
    <source>
        <dbReference type="ARBA" id="ARBA00023136"/>
    </source>
</evidence>
<dbReference type="PANTHER" id="PTHR31326:SF1">
    <property type="entry name" value="PROTEIN CLT2, CHLOROPLASTIC"/>
    <property type="match status" value="1"/>
</dbReference>
<dbReference type="PANTHER" id="PTHR31326">
    <property type="entry name" value="PROTEIN CLT2, CHLOROPLASTIC"/>
    <property type="match status" value="1"/>
</dbReference>
<organism evidence="8">
    <name type="scientific">Spirodela intermedia</name>
    <name type="common">Intermediate duckweed</name>
    <dbReference type="NCBI Taxonomy" id="51605"/>
    <lineage>
        <taxon>Eukaryota</taxon>
        <taxon>Viridiplantae</taxon>
        <taxon>Streptophyta</taxon>
        <taxon>Embryophyta</taxon>
        <taxon>Tracheophyta</taxon>
        <taxon>Spermatophyta</taxon>
        <taxon>Magnoliopsida</taxon>
        <taxon>Liliopsida</taxon>
        <taxon>Araceae</taxon>
        <taxon>Lemnoideae</taxon>
        <taxon>Spirodela</taxon>
    </lineage>
</organism>